<protein>
    <submittedName>
        <fullName evidence="24">PWWP domain</fullName>
    </submittedName>
</protein>
<evidence type="ECO:0000259" key="21">
    <source>
        <dbReference type="PROSITE" id="PS50812"/>
    </source>
</evidence>
<dbReference type="SUPFAM" id="SSF57903">
    <property type="entry name" value="FYVE/PHD zinc finger"/>
    <property type="match status" value="1"/>
</dbReference>
<feature type="compositionally biased region" description="Basic and acidic residues" evidence="19">
    <location>
        <begin position="424"/>
        <end position="437"/>
    </location>
</feature>
<dbReference type="AlphaFoldDB" id="A0AAN8X177"/>
<dbReference type="GO" id="GO:0034243">
    <property type="term" value="P:regulation of transcription elongation by RNA polymerase II"/>
    <property type="evidence" value="ECO:0007669"/>
    <property type="project" value="InterPro"/>
</dbReference>
<dbReference type="PROSITE" id="PS50812">
    <property type="entry name" value="PWWP"/>
    <property type="match status" value="1"/>
</dbReference>
<dbReference type="InterPro" id="IPR019786">
    <property type="entry name" value="Zinc_finger_PHD-type_CS"/>
</dbReference>
<evidence type="ECO:0000313" key="24">
    <source>
        <dbReference type="EMBL" id="KAK7071069.1"/>
    </source>
</evidence>
<dbReference type="InterPro" id="IPR047268">
    <property type="entry name" value="PWWP_BS69"/>
</dbReference>
<evidence type="ECO:0000256" key="13">
    <source>
        <dbReference type="ARBA" id="ARBA00023117"/>
    </source>
</evidence>
<dbReference type="InterPro" id="IPR036427">
    <property type="entry name" value="Bromodomain-like_sf"/>
</dbReference>
<dbReference type="InterPro" id="IPR057053">
    <property type="entry name" value="MYND_ZMYND11_ZMYD8"/>
</dbReference>
<dbReference type="InterPro" id="IPR001965">
    <property type="entry name" value="Znf_PHD"/>
</dbReference>
<evidence type="ECO:0000256" key="10">
    <source>
        <dbReference type="ARBA" id="ARBA00022843"/>
    </source>
</evidence>
<evidence type="ECO:0000256" key="4">
    <source>
        <dbReference type="ARBA" id="ARBA00022491"/>
    </source>
</evidence>
<keyword evidence="7" id="KW-0479">Metal-binding</keyword>
<keyword evidence="25" id="KW-1185">Reference proteome</keyword>
<dbReference type="PROSITE" id="PS01359">
    <property type="entry name" value="ZF_PHD_1"/>
    <property type="match status" value="1"/>
</dbReference>
<evidence type="ECO:0000256" key="12">
    <source>
        <dbReference type="ARBA" id="ARBA00023015"/>
    </source>
</evidence>
<proteinExistence type="predicted"/>
<feature type="compositionally biased region" description="Low complexity" evidence="19">
    <location>
        <begin position="505"/>
        <end position="517"/>
    </location>
</feature>
<dbReference type="Gene3D" id="1.20.920.10">
    <property type="entry name" value="Bromodomain-like"/>
    <property type="match status" value="1"/>
</dbReference>
<evidence type="ECO:0000256" key="19">
    <source>
        <dbReference type="SAM" id="MobiDB-lite"/>
    </source>
</evidence>
<keyword evidence="10" id="KW-0832">Ubl conjugation</keyword>
<evidence type="ECO:0000256" key="11">
    <source>
        <dbReference type="ARBA" id="ARBA00022853"/>
    </source>
</evidence>
<dbReference type="SMART" id="SM00293">
    <property type="entry name" value="PWWP"/>
    <property type="match status" value="1"/>
</dbReference>
<evidence type="ECO:0000259" key="20">
    <source>
        <dbReference type="PROSITE" id="PS50014"/>
    </source>
</evidence>
<dbReference type="Proteomes" id="UP001381693">
    <property type="component" value="Unassembled WGS sequence"/>
</dbReference>
<evidence type="ECO:0000256" key="7">
    <source>
        <dbReference type="ARBA" id="ARBA00022723"/>
    </source>
</evidence>
<evidence type="ECO:0000256" key="9">
    <source>
        <dbReference type="ARBA" id="ARBA00022833"/>
    </source>
</evidence>
<evidence type="ECO:0000256" key="1">
    <source>
        <dbReference type="ARBA" id="ARBA00004123"/>
    </source>
</evidence>
<dbReference type="InterPro" id="IPR011011">
    <property type="entry name" value="Znf_FYVE_PHD"/>
</dbReference>
<dbReference type="Pfam" id="PF21524">
    <property type="entry name" value="SAMD1_WH"/>
    <property type="match status" value="1"/>
</dbReference>
<dbReference type="CDD" id="cd20159">
    <property type="entry name" value="PWWP_BS69"/>
    <property type="match status" value="1"/>
</dbReference>
<comment type="caution">
    <text evidence="24">The sequence shown here is derived from an EMBL/GenBank/DDBJ whole genome shotgun (WGS) entry which is preliminary data.</text>
</comment>
<dbReference type="InterPro" id="IPR002893">
    <property type="entry name" value="Znf_MYND"/>
</dbReference>
<keyword evidence="18" id="KW-0175">Coiled coil</keyword>
<evidence type="ECO:0000256" key="17">
    <source>
        <dbReference type="PROSITE-ProRule" id="PRU00134"/>
    </source>
</evidence>
<dbReference type="Pfam" id="PF24324">
    <property type="entry name" value="MYND_ZMYND11_ZMYD8"/>
    <property type="match status" value="1"/>
</dbReference>
<evidence type="ECO:0000256" key="6">
    <source>
        <dbReference type="ARBA" id="ARBA00022553"/>
    </source>
</evidence>
<feature type="domain" description="PWWP" evidence="21">
    <location>
        <begin position="340"/>
        <end position="391"/>
    </location>
</feature>
<evidence type="ECO:0000259" key="22">
    <source>
        <dbReference type="PROSITE" id="PS50865"/>
    </source>
</evidence>
<evidence type="ECO:0000256" key="3">
    <source>
        <dbReference type="ARBA" id="ARBA00022454"/>
    </source>
</evidence>
<dbReference type="GO" id="GO:0009966">
    <property type="term" value="P:regulation of signal transduction"/>
    <property type="evidence" value="ECO:0007669"/>
    <property type="project" value="TreeGrafter"/>
</dbReference>
<dbReference type="SMART" id="SM00249">
    <property type="entry name" value="PHD"/>
    <property type="match status" value="1"/>
</dbReference>
<dbReference type="PROSITE" id="PS52014">
    <property type="entry name" value="SAMD1_WH"/>
    <property type="match status" value="1"/>
</dbReference>
<evidence type="ECO:0000256" key="8">
    <source>
        <dbReference type="ARBA" id="ARBA00022771"/>
    </source>
</evidence>
<keyword evidence="11" id="KW-0156">Chromatin regulator</keyword>
<keyword evidence="12" id="KW-0805">Transcription regulation</keyword>
<feature type="coiled-coil region" evidence="18">
    <location>
        <begin position="570"/>
        <end position="623"/>
    </location>
</feature>
<sequence>MSGHRKKKHAIPLKENFKEANGDNMQASLRRCSDPLRCQHLWDAITTIRNHKQLPSFDRIRRYMSRMHNMESDEVEKHLEECASDNLIAVTRKVGQKGSKVGIEQEGFRLPTPPDEPDRHDWYCFECHKGGEVVCCSKCYRVYHLNCINVEDHPYEGEALVCVICKKRIYQRTIKSRINREDLNMLLAFTVGRLRERLPVNILERVIPAPSQKPGVFLSDRASATSHQSLIRSDQLSRVSASEPWRAQLLLHHQMDLNTMGQKTADNRYKSIYDFEIDAMTIVHNVVIYQGVHSTVADMARQMLRDCQYDLLELEQCKDCYRMSNEKSDKYWFCKPCSPPHKLVYAKQKGFPYWPAKVIREENDLFDVRFFGSQHQRAVIEKSHVRPISVNIHTLQVKRTSAWNKACEELKKHQELLASMDSPDQDHRNIRSDNDPRHQHRGQTQLLQPTPKMENENERDEEMDDDDENDMDMDDDDIEGDNEDEDEDDDEEEEEEEEHEEEQASSISSTSKSTNSKMIKKELPAPEDVVSSSCQELPTRSLGTQTSARLMKMALEEFGDRSNRRSKDTEKAMRDLADKLRREYDAEKQKVLQSTMKQMEKEIERMKEEYKSKIADLEEIQKQNVSDTKKKQWCWTCEAEAIYHCCWNTAYCSIDCQQVHWHKEHKKLCRRKRDLHIESQHELMFIRYFPKEGF</sequence>
<dbReference type="FunFam" id="6.10.140.2220:FF:000002">
    <property type="entry name" value="Protein kinase C-binding protein 1 isoform C"/>
    <property type="match status" value="1"/>
</dbReference>
<dbReference type="InterPro" id="IPR001487">
    <property type="entry name" value="Bromodomain"/>
</dbReference>
<accession>A0AAN8X177</accession>
<dbReference type="Pfam" id="PF00855">
    <property type="entry name" value="PWWP"/>
    <property type="match status" value="1"/>
</dbReference>
<evidence type="ECO:0000256" key="16">
    <source>
        <dbReference type="PROSITE-ProRule" id="PRU00035"/>
    </source>
</evidence>
<gene>
    <name evidence="24" type="primary">ZMYND11</name>
    <name evidence="24" type="ORF">SK128_015585</name>
</gene>
<dbReference type="Gene3D" id="6.10.140.2220">
    <property type="match status" value="1"/>
</dbReference>
<keyword evidence="15" id="KW-0539">Nucleus</keyword>
<dbReference type="PROSITE" id="PS50865">
    <property type="entry name" value="ZF_MYND_2"/>
    <property type="match status" value="1"/>
</dbReference>
<feature type="compositionally biased region" description="Polar residues" evidence="19">
    <location>
        <begin position="530"/>
        <end position="541"/>
    </location>
</feature>
<keyword evidence="5" id="KW-1017">Isopeptide bond</keyword>
<keyword evidence="9" id="KW-0862">Zinc</keyword>
<feature type="domain" description="MYND-type" evidence="22">
    <location>
        <begin position="634"/>
        <end position="669"/>
    </location>
</feature>
<name>A0AAN8X177_HALRR</name>
<dbReference type="InterPro" id="IPR048589">
    <property type="entry name" value="SAMD1-like_WH"/>
</dbReference>
<dbReference type="Gene3D" id="2.30.30.140">
    <property type="match status" value="1"/>
</dbReference>
<keyword evidence="14" id="KW-0804">Transcription</keyword>
<evidence type="ECO:0000256" key="2">
    <source>
        <dbReference type="ARBA" id="ARBA00004286"/>
    </source>
</evidence>
<feature type="region of interest" description="Disordered" evidence="19">
    <location>
        <begin position="418"/>
        <end position="541"/>
    </location>
</feature>
<evidence type="ECO:0000256" key="18">
    <source>
        <dbReference type="SAM" id="Coils"/>
    </source>
</evidence>
<dbReference type="CDD" id="cd15537">
    <property type="entry name" value="PHD_BS69"/>
    <property type="match status" value="1"/>
</dbReference>
<dbReference type="PROSITE" id="PS50014">
    <property type="entry name" value="BROMODOMAIN_2"/>
    <property type="match status" value="1"/>
</dbReference>
<dbReference type="GO" id="GO:0005694">
    <property type="term" value="C:chromosome"/>
    <property type="evidence" value="ECO:0007669"/>
    <property type="project" value="UniProtKB-SubCell"/>
</dbReference>
<dbReference type="InterPro" id="IPR047269">
    <property type="entry name" value="ZMY11"/>
</dbReference>
<evidence type="ECO:0000259" key="23">
    <source>
        <dbReference type="PROSITE" id="PS52014"/>
    </source>
</evidence>
<evidence type="ECO:0000256" key="5">
    <source>
        <dbReference type="ARBA" id="ARBA00022499"/>
    </source>
</evidence>
<dbReference type="SUPFAM" id="SSF144232">
    <property type="entry name" value="HIT/MYND zinc finger-like"/>
    <property type="match status" value="1"/>
</dbReference>
<reference evidence="24 25" key="1">
    <citation type="submission" date="2023-11" db="EMBL/GenBank/DDBJ databases">
        <title>Halocaridina rubra genome assembly.</title>
        <authorList>
            <person name="Smith C."/>
        </authorList>
    </citation>
    <scope>NUCLEOTIDE SEQUENCE [LARGE SCALE GENOMIC DNA]</scope>
    <source>
        <strain evidence="24">EP-1</strain>
        <tissue evidence="24">Whole</tissue>
    </source>
</reference>
<evidence type="ECO:0000313" key="25">
    <source>
        <dbReference type="Proteomes" id="UP001381693"/>
    </source>
</evidence>
<dbReference type="GO" id="GO:0140006">
    <property type="term" value="F:histone H3 reader activity"/>
    <property type="evidence" value="ECO:0007669"/>
    <property type="project" value="UniProtKB-ARBA"/>
</dbReference>
<dbReference type="GO" id="GO:0005634">
    <property type="term" value="C:nucleus"/>
    <property type="evidence" value="ECO:0007669"/>
    <property type="project" value="UniProtKB-SubCell"/>
</dbReference>
<keyword evidence="6" id="KW-0597">Phosphoprotein</keyword>
<dbReference type="SUPFAM" id="SSF63748">
    <property type="entry name" value="Tudor/PWWP/MBT"/>
    <property type="match status" value="1"/>
</dbReference>
<dbReference type="Gene3D" id="3.30.40.10">
    <property type="entry name" value="Zinc/RING finger domain, C3HC4 (zinc finger)"/>
    <property type="match status" value="1"/>
</dbReference>
<dbReference type="PANTHER" id="PTHR46379:SF1">
    <property type="entry name" value="ZINC FINGER MYND DOMAIN-CONTAINING PROTEIN 11"/>
    <property type="match status" value="1"/>
</dbReference>
<dbReference type="SMART" id="SM00297">
    <property type="entry name" value="BROMO"/>
    <property type="match status" value="1"/>
</dbReference>
<dbReference type="SUPFAM" id="SSF47370">
    <property type="entry name" value="Bromodomain"/>
    <property type="match status" value="1"/>
</dbReference>
<evidence type="ECO:0000256" key="14">
    <source>
        <dbReference type="ARBA" id="ARBA00023163"/>
    </source>
</evidence>
<comment type="subcellular location">
    <subcellularLocation>
        <location evidence="2">Chromosome</location>
    </subcellularLocation>
    <subcellularLocation>
        <location evidence="1">Nucleus</location>
    </subcellularLocation>
</comment>
<keyword evidence="13 16" id="KW-0103">Bromodomain</keyword>
<dbReference type="EMBL" id="JAXCGZ010015152">
    <property type="protein sequence ID" value="KAK7071069.1"/>
    <property type="molecule type" value="Genomic_DNA"/>
</dbReference>
<dbReference type="GO" id="GO:0003677">
    <property type="term" value="F:DNA binding"/>
    <property type="evidence" value="ECO:0007669"/>
    <property type="project" value="InterPro"/>
</dbReference>
<feature type="domain" description="SAMD1-like winged helix (WH)" evidence="23">
    <location>
        <begin position="29"/>
        <end position="105"/>
    </location>
</feature>
<keyword evidence="4" id="KW-0678">Repressor</keyword>
<keyword evidence="3" id="KW-0158">Chromosome</keyword>
<dbReference type="GO" id="GO:0003714">
    <property type="term" value="F:transcription corepressor activity"/>
    <property type="evidence" value="ECO:0007669"/>
    <property type="project" value="InterPro"/>
</dbReference>
<dbReference type="GO" id="GO:0008270">
    <property type="term" value="F:zinc ion binding"/>
    <property type="evidence" value="ECO:0007669"/>
    <property type="project" value="UniProtKB-KW"/>
</dbReference>
<dbReference type="PROSITE" id="PS01360">
    <property type="entry name" value="ZF_MYND_1"/>
    <property type="match status" value="1"/>
</dbReference>
<evidence type="ECO:0000256" key="15">
    <source>
        <dbReference type="ARBA" id="ARBA00023242"/>
    </source>
</evidence>
<dbReference type="PANTHER" id="PTHR46379">
    <property type="entry name" value="ZINC FINGER MYND DOMAIN-CONTAINING"/>
    <property type="match status" value="1"/>
</dbReference>
<dbReference type="InterPro" id="IPR013083">
    <property type="entry name" value="Znf_RING/FYVE/PHD"/>
</dbReference>
<organism evidence="24 25">
    <name type="scientific">Halocaridina rubra</name>
    <name type="common">Hawaiian red shrimp</name>
    <dbReference type="NCBI Taxonomy" id="373956"/>
    <lineage>
        <taxon>Eukaryota</taxon>
        <taxon>Metazoa</taxon>
        <taxon>Ecdysozoa</taxon>
        <taxon>Arthropoda</taxon>
        <taxon>Crustacea</taxon>
        <taxon>Multicrustacea</taxon>
        <taxon>Malacostraca</taxon>
        <taxon>Eumalacostraca</taxon>
        <taxon>Eucarida</taxon>
        <taxon>Decapoda</taxon>
        <taxon>Pleocyemata</taxon>
        <taxon>Caridea</taxon>
        <taxon>Atyoidea</taxon>
        <taxon>Atyidae</taxon>
        <taxon>Halocaridina</taxon>
    </lineage>
</organism>
<dbReference type="Pfam" id="PF00439">
    <property type="entry name" value="Bromodomain"/>
    <property type="match status" value="1"/>
</dbReference>
<feature type="domain" description="Bromo" evidence="20">
    <location>
        <begin position="250"/>
        <end position="297"/>
    </location>
</feature>
<feature type="compositionally biased region" description="Acidic residues" evidence="19">
    <location>
        <begin position="457"/>
        <end position="503"/>
    </location>
</feature>
<dbReference type="InterPro" id="IPR000313">
    <property type="entry name" value="PWWP_dom"/>
</dbReference>
<keyword evidence="8 17" id="KW-0863">Zinc-finger</keyword>